<dbReference type="Proteomes" id="UP000076486">
    <property type="component" value="Unassembled WGS sequence"/>
</dbReference>
<protein>
    <submittedName>
        <fullName evidence="1">Uncharacterized protein</fullName>
    </submittedName>
</protein>
<name>A0A167NH77_9GAMM</name>
<evidence type="ECO:0000313" key="2">
    <source>
        <dbReference type="Proteomes" id="UP000076486"/>
    </source>
</evidence>
<reference evidence="1 2" key="1">
    <citation type="submission" date="2013-07" db="EMBL/GenBank/DDBJ databases">
        <title>Comparative Genomic and Metabolomic Analysis of Twelve Strains of Pseudoalteromonas luteoviolacea.</title>
        <authorList>
            <person name="Vynne N.G."/>
            <person name="Mansson M."/>
            <person name="Gram L."/>
        </authorList>
    </citation>
    <scope>NUCLEOTIDE SEQUENCE [LARGE SCALE GENOMIC DNA]</scope>
    <source>
        <strain evidence="1 2">CPMOR-1</strain>
    </source>
</reference>
<proteinExistence type="predicted"/>
<evidence type="ECO:0000313" key="1">
    <source>
        <dbReference type="EMBL" id="KZN68272.1"/>
    </source>
</evidence>
<organism evidence="1 2">
    <name type="scientific">Pseudoalteromonas luteoviolacea CPMOR-1</name>
    <dbReference type="NCBI Taxonomy" id="1365248"/>
    <lineage>
        <taxon>Bacteria</taxon>
        <taxon>Pseudomonadati</taxon>
        <taxon>Pseudomonadota</taxon>
        <taxon>Gammaproteobacteria</taxon>
        <taxon>Alteromonadales</taxon>
        <taxon>Pseudoalteromonadaceae</taxon>
        <taxon>Pseudoalteromonas</taxon>
    </lineage>
</organism>
<dbReference type="EMBL" id="AUYC01000002">
    <property type="protein sequence ID" value="KZN68272.1"/>
    <property type="molecule type" value="Genomic_DNA"/>
</dbReference>
<gene>
    <name evidence="1" type="ORF">N473_07550</name>
</gene>
<comment type="caution">
    <text evidence="1">The sequence shown here is derived from an EMBL/GenBank/DDBJ whole genome shotgun (WGS) entry which is preliminary data.</text>
</comment>
<sequence length="30" mass="3466">MTFSAKVAGKNKKRAIKARFYKWGRIKPLA</sequence>
<accession>A0A167NH77</accession>
<dbReference type="AlphaFoldDB" id="A0A167NH77"/>